<dbReference type="GO" id="GO:0016787">
    <property type="term" value="F:hydrolase activity"/>
    <property type="evidence" value="ECO:0007669"/>
    <property type="project" value="UniProtKB-KW"/>
</dbReference>
<comment type="caution">
    <text evidence="3">The sequence shown here is derived from an EMBL/GenBank/DDBJ whole genome shotgun (WGS) entry which is preliminary data.</text>
</comment>
<dbReference type="Pfam" id="PF05970">
    <property type="entry name" value="PIF1"/>
    <property type="match status" value="1"/>
</dbReference>
<organism evidence="3 4">
    <name type="scientific">Favolaschia claudopus</name>
    <dbReference type="NCBI Taxonomy" id="2862362"/>
    <lineage>
        <taxon>Eukaryota</taxon>
        <taxon>Fungi</taxon>
        <taxon>Dikarya</taxon>
        <taxon>Basidiomycota</taxon>
        <taxon>Agaricomycotina</taxon>
        <taxon>Agaricomycetes</taxon>
        <taxon>Agaricomycetidae</taxon>
        <taxon>Agaricales</taxon>
        <taxon>Marasmiineae</taxon>
        <taxon>Mycenaceae</taxon>
        <taxon>Favolaschia</taxon>
    </lineage>
</organism>
<protein>
    <recommendedName>
        <fullName evidence="1">ATP-dependent DNA helicase</fullName>
        <ecNumber evidence="1">5.6.2.3</ecNumber>
    </recommendedName>
</protein>
<dbReference type="GO" id="GO:0006310">
    <property type="term" value="P:DNA recombination"/>
    <property type="evidence" value="ECO:0007669"/>
    <property type="project" value="UniProtKB-KW"/>
</dbReference>
<evidence type="ECO:0000313" key="4">
    <source>
        <dbReference type="Proteomes" id="UP001362999"/>
    </source>
</evidence>
<reference evidence="3 4" key="1">
    <citation type="journal article" date="2024" name="J Genomics">
        <title>Draft genome sequencing and assembly of Favolaschia claudopus CIRM-BRFM 2984 isolated from oak limbs.</title>
        <authorList>
            <person name="Navarro D."/>
            <person name="Drula E."/>
            <person name="Chaduli D."/>
            <person name="Cazenave R."/>
            <person name="Ahrendt S."/>
            <person name="Wang J."/>
            <person name="Lipzen A."/>
            <person name="Daum C."/>
            <person name="Barry K."/>
            <person name="Grigoriev I.V."/>
            <person name="Favel A."/>
            <person name="Rosso M.N."/>
            <person name="Martin F."/>
        </authorList>
    </citation>
    <scope>NUCLEOTIDE SEQUENCE [LARGE SCALE GENOMIC DNA]</scope>
    <source>
        <strain evidence="3 4">CIRM-BRFM 2984</strain>
    </source>
</reference>
<comment type="catalytic activity">
    <reaction evidence="1">
        <text>ATP + H2O = ADP + phosphate + H(+)</text>
        <dbReference type="Rhea" id="RHEA:13065"/>
        <dbReference type="ChEBI" id="CHEBI:15377"/>
        <dbReference type="ChEBI" id="CHEBI:15378"/>
        <dbReference type="ChEBI" id="CHEBI:30616"/>
        <dbReference type="ChEBI" id="CHEBI:43474"/>
        <dbReference type="ChEBI" id="CHEBI:456216"/>
        <dbReference type="EC" id="5.6.2.3"/>
    </reaction>
</comment>
<dbReference type="EMBL" id="JAWWNJ010000037">
    <property type="protein sequence ID" value="KAK7022629.1"/>
    <property type="molecule type" value="Genomic_DNA"/>
</dbReference>
<dbReference type="GO" id="GO:0043139">
    <property type="term" value="F:5'-3' DNA helicase activity"/>
    <property type="evidence" value="ECO:0007669"/>
    <property type="project" value="UniProtKB-EC"/>
</dbReference>
<keyword evidence="1" id="KW-0347">Helicase</keyword>
<gene>
    <name evidence="3" type="ORF">R3P38DRAFT_2413907</name>
</gene>
<dbReference type="GO" id="GO:0006281">
    <property type="term" value="P:DNA repair"/>
    <property type="evidence" value="ECO:0007669"/>
    <property type="project" value="UniProtKB-KW"/>
</dbReference>
<sequence length="85" mass="8969">GIAGNAEQERAVRIIGEHFILGIEDQLLMYVAGVGGAGKSYVIETIVELFKRCGCGDRILLSAPTGCAAILINGLTIHALTFLPQ</sequence>
<evidence type="ECO:0000259" key="2">
    <source>
        <dbReference type="Pfam" id="PF05970"/>
    </source>
</evidence>
<keyword evidence="4" id="KW-1185">Reference proteome</keyword>
<keyword evidence="1" id="KW-0067">ATP-binding</keyword>
<dbReference type="InterPro" id="IPR010285">
    <property type="entry name" value="DNA_helicase_pif1-like_DEAD"/>
</dbReference>
<dbReference type="GO" id="GO:0000723">
    <property type="term" value="P:telomere maintenance"/>
    <property type="evidence" value="ECO:0007669"/>
    <property type="project" value="InterPro"/>
</dbReference>
<dbReference type="EC" id="5.6.2.3" evidence="1"/>
<feature type="non-terminal residue" evidence="3">
    <location>
        <position position="1"/>
    </location>
</feature>
<comment type="similarity">
    <text evidence="1">Belongs to the helicase family.</text>
</comment>
<dbReference type="GO" id="GO:0005524">
    <property type="term" value="F:ATP binding"/>
    <property type="evidence" value="ECO:0007669"/>
    <property type="project" value="UniProtKB-KW"/>
</dbReference>
<dbReference type="SUPFAM" id="SSF52540">
    <property type="entry name" value="P-loop containing nucleoside triphosphate hydrolases"/>
    <property type="match status" value="1"/>
</dbReference>
<evidence type="ECO:0000313" key="3">
    <source>
        <dbReference type="EMBL" id="KAK7022629.1"/>
    </source>
</evidence>
<feature type="domain" description="DNA helicase Pif1-like DEAD-box helicase" evidence="2">
    <location>
        <begin position="5"/>
        <end position="81"/>
    </location>
</feature>
<dbReference type="AlphaFoldDB" id="A0AAW0BAC8"/>
<accession>A0AAW0BAC8</accession>
<keyword evidence="1" id="KW-0378">Hydrolase</keyword>
<comment type="cofactor">
    <cofactor evidence="1">
        <name>Mg(2+)</name>
        <dbReference type="ChEBI" id="CHEBI:18420"/>
    </cofactor>
</comment>
<evidence type="ECO:0000256" key="1">
    <source>
        <dbReference type="RuleBase" id="RU363044"/>
    </source>
</evidence>
<dbReference type="Gene3D" id="3.40.50.300">
    <property type="entry name" value="P-loop containing nucleotide triphosphate hydrolases"/>
    <property type="match status" value="1"/>
</dbReference>
<keyword evidence="1" id="KW-0233">DNA recombination</keyword>
<dbReference type="Proteomes" id="UP001362999">
    <property type="component" value="Unassembled WGS sequence"/>
</dbReference>
<keyword evidence="1" id="KW-0234">DNA repair</keyword>
<name>A0AAW0BAC8_9AGAR</name>
<keyword evidence="1" id="KW-0547">Nucleotide-binding</keyword>
<keyword evidence="1" id="KW-0227">DNA damage</keyword>
<feature type="non-terminal residue" evidence="3">
    <location>
        <position position="85"/>
    </location>
</feature>
<proteinExistence type="inferred from homology"/>
<dbReference type="InterPro" id="IPR027417">
    <property type="entry name" value="P-loop_NTPase"/>
</dbReference>